<evidence type="ECO:0000256" key="2">
    <source>
        <dbReference type="ARBA" id="ARBA00022448"/>
    </source>
</evidence>
<dbReference type="InterPro" id="IPR011333">
    <property type="entry name" value="SKP1/BTB/POZ_sf"/>
</dbReference>
<dbReference type="SUPFAM" id="SSF81324">
    <property type="entry name" value="Voltage-gated potassium channels"/>
    <property type="match status" value="1"/>
</dbReference>
<dbReference type="SUPFAM" id="SSF54695">
    <property type="entry name" value="POZ domain"/>
    <property type="match status" value="1"/>
</dbReference>
<evidence type="ECO:0000256" key="10">
    <source>
        <dbReference type="ARBA" id="ARBA00023136"/>
    </source>
</evidence>
<dbReference type="GO" id="GO:0008076">
    <property type="term" value="C:voltage-gated potassium channel complex"/>
    <property type="evidence" value="ECO:0007669"/>
    <property type="project" value="InterPro"/>
</dbReference>
<feature type="transmembrane region" description="Helical" evidence="12">
    <location>
        <begin position="424"/>
        <end position="445"/>
    </location>
</feature>
<evidence type="ECO:0000256" key="6">
    <source>
        <dbReference type="ARBA" id="ARBA00022882"/>
    </source>
</evidence>
<feature type="transmembrane region" description="Helical" evidence="12">
    <location>
        <begin position="393"/>
        <end position="412"/>
    </location>
</feature>
<evidence type="ECO:0000256" key="9">
    <source>
        <dbReference type="ARBA" id="ARBA00023065"/>
    </source>
</evidence>
<sequence length="552" mass="59450">MRKSLSSASKAQLVAAAMVSRATSVTLRQGGGCGQSRPPENRIVINVGGVRFETYKSTLQNIPDTRLAWLAEATSVNSADFDPDTGEYFFDRHSGVFAMILNYYRTGRLHTPMDICGPMFEEELAYWGIDEKQMESCCWTTYRTHRDAQETLAELNGGELSDDGEEDAPGDTARRFGIEEAAGPELGRWQRVRPRVWALLEVEGTGVGGPGKALATVSVLFILASIIALVVETLPEARIPRPGAGAMNCSRLMVSDCLRYTQPRPAVHAVDITVTAYFALELAARLVFCPSKPEFFKSALNWIDLVAVATACVSFAVPPESAVIVHQILKVPRILRIFKLTRHFSGLKILVHTMKASSRELTLLGTVFAIFVILCGTAIFICEQFVESPVNEFRTIPIGFWWALVTMTTLGYGDMVPRTLPGYIVGGVCAISGVLVIALPVPIIVNNFALYYTHAQARLKLPKRKKRVLVGAHDALKQTAGAVIVGCGDGDGDGGCISGGGGNGCGSEHQLSCSDSGEETPSVSEELDLSPEAVTAGQTAFPGASAIGVDRF</sequence>
<keyword evidence="9" id="KW-0406">Ion transport</keyword>
<dbReference type="Gene3D" id="3.30.710.10">
    <property type="entry name" value="Potassium Channel Kv1.1, Chain A"/>
    <property type="match status" value="1"/>
</dbReference>
<evidence type="ECO:0000256" key="11">
    <source>
        <dbReference type="ARBA" id="ARBA00023303"/>
    </source>
</evidence>
<evidence type="ECO:0000256" key="7">
    <source>
        <dbReference type="ARBA" id="ARBA00022958"/>
    </source>
</evidence>
<dbReference type="Gene3D" id="1.20.120.350">
    <property type="entry name" value="Voltage-gated potassium channels. Chain C"/>
    <property type="match status" value="1"/>
</dbReference>
<keyword evidence="14" id="KW-1185">Reference proteome</keyword>
<evidence type="ECO:0000256" key="1">
    <source>
        <dbReference type="ARBA" id="ARBA00004141"/>
    </source>
</evidence>
<dbReference type="PANTHER" id="PTHR11537">
    <property type="entry name" value="VOLTAGE-GATED POTASSIUM CHANNEL"/>
    <property type="match status" value="1"/>
</dbReference>
<keyword evidence="2" id="KW-0813">Transport</keyword>
<feature type="domain" description="BTB" evidence="13">
    <location>
        <begin position="41"/>
        <end position="145"/>
    </location>
</feature>
<organism evidence="14 15">
    <name type="scientific">Macrostomum lignano</name>
    <dbReference type="NCBI Taxonomy" id="282301"/>
    <lineage>
        <taxon>Eukaryota</taxon>
        <taxon>Metazoa</taxon>
        <taxon>Spiralia</taxon>
        <taxon>Lophotrochozoa</taxon>
        <taxon>Platyhelminthes</taxon>
        <taxon>Rhabditophora</taxon>
        <taxon>Macrostomorpha</taxon>
        <taxon>Macrostomida</taxon>
        <taxon>Macrostomidae</taxon>
        <taxon>Macrostomum</taxon>
    </lineage>
</organism>
<dbReference type="InterPro" id="IPR003968">
    <property type="entry name" value="K_chnl_volt-dep_Kv"/>
</dbReference>
<dbReference type="AlphaFoldDB" id="A0A1I8I3I8"/>
<dbReference type="GO" id="GO:0051260">
    <property type="term" value="P:protein homooligomerization"/>
    <property type="evidence" value="ECO:0007669"/>
    <property type="project" value="InterPro"/>
</dbReference>
<dbReference type="Pfam" id="PF02214">
    <property type="entry name" value="BTB_2"/>
    <property type="match status" value="1"/>
</dbReference>
<accession>A0A1I8I3I8</accession>
<proteinExistence type="predicted"/>
<reference evidence="15" key="1">
    <citation type="submission" date="2016-11" db="UniProtKB">
        <authorList>
            <consortium name="WormBaseParasite"/>
        </authorList>
    </citation>
    <scope>IDENTIFICATION</scope>
</reference>
<dbReference type="GO" id="GO:0001508">
    <property type="term" value="P:action potential"/>
    <property type="evidence" value="ECO:0007669"/>
    <property type="project" value="TreeGrafter"/>
</dbReference>
<keyword evidence="11" id="KW-0407">Ion channel</keyword>
<keyword evidence="4 12" id="KW-0812">Transmembrane</keyword>
<dbReference type="PANTHER" id="PTHR11537:SF252">
    <property type="entry name" value="POTASSIUM VOLTAGE-GATED CHANNEL PROTEIN SHAW"/>
    <property type="match status" value="1"/>
</dbReference>
<keyword evidence="8 12" id="KW-1133">Transmembrane helix</keyword>
<keyword evidence="7" id="KW-0630">Potassium</keyword>
<dbReference type="PRINTS" id="PR00169">
    <property type="entry name" value="KCHANNEL"/>
</dbReference>
<dbReference type="InterPro" id="IPR003974">
    <property type="entry name" value="K_chnl_volt-dep_Kv3"/>
</dbReference>
<dbReference type="PRINTS" id="PR01491">
    <property type="entry name" value="KVCHANNEL"/>
</dbReference>
<dbReference type="WBParaSite" id="maker-uti_cns_0009834-snap-gene-0.3-mRNA-1">
    <property type="protein sequence ID" value="maker-uti_cns_0009834-snap-gene-0.3-mRNA-1"/>
    <property type="gene ID" value="maker-uti_cns_0009834-snap-gene-0.3"/>
</dbReference>
<keyword evidence="5" id="KW-0631">Potassium channel</keyword>
<dbReference type="Pfam" id="PF00520">
    <property type="entry name" value="Ion_trans"/>
    <property type="match status" value="1"/>
</dbReference>
<keyword evidence="3" id="KW-0633">Potassium transport</keyword>
<evidence type="ECO:0000256" key="4">
    <source>
        <dbReference type="ARBA" id="ARBA00022692"/>
    </source>
</evidence>
<dbReference type="InterPro" id="IPR027359">
    <property type="entry name" value="Volt_channel_dom_sf"/>
</dbReference>
<dbReference type="PRINTS" id="PR01498">
    <property type="entry name" value="SHAWCHANNEL"/>
</dbReference>
<feature type="transmembrane region" description="Helical" evidence="12">
    <location>
        <begin position="361"/>
        <end position="381"/>
    </location>
</feature>
<keyword evidence="10 12" id="KW-0472">Membrane</keyword>
<name>A0A1I8I3I8_9PLAT</name>
<evidence type="ECO:0000256" key="5">
    <source>
        <dbReference type="ARBA" id="ARBA00022826"/>
    </source>
</evidence>
<dbReference type="FunFam" id="1.10.287.70:FF:000002">
    <property type="entry name" value="Potassium voltage-gated channel subfamily a member"/>
    <property type="match status" value="1"/>
</dbReference>
<dbReference type="SMART" id="SM00225">
    <property type="entry name" value="BTB"/>
    <property type="match status" value="1"/>
</dbReference>
<dbReference type="Proteomes" id="UP000095280">
    <property type="component" value="Unplaced"/>
</dbReference>
<dbReference type="InterPro" id="IPR028325">
    <property type="entry name" value="VG_K_chnl"/>
</dbReference>
<evidence type="ECO:0000259" key="13">
    <source>
        <dbReference type="SMART" id="SM00225"/>
    </source>
</evidence>
<dbReference type="CDD" id="cd18379">
    <property type="entry name" value="BTB_POZ_Kv3_KCNC"/>
    <property type="match status" value="1"/>
</dbReference>
<dbReference type="InterPro" id="IPR005821">
    <property type="entry name" value="Ion_trans_dom"/>
</dbReference>
<dbReference type="Gene3D" id="1.10.287.70">
    <property type="match status" value="1"/>
</dbReference>
<dbReference type="InterPro" id="IPR000210">
    <property type="entry name" value="BTB/POZ_dom"/>
</dbReference>
<dbReference type="FunFam" id="3.30.710.10:FF:000002">
    <property type="entry name" value="Potassium voltage-gated channel subfamily C member 2"/>
    <property type="match status" value="1"/>
</dbReference>
<dbReference type="InterPro" id="IPR003131">
    <property type="entry name" value="T1-type_BTB"/>
</dbReference>
<evidence type="ECO:0000256" key="12">
    <source>
        <dbReference type="SAM" id="Phobius"/>
    </source>
</evidence>
<evidence type="ECO:0000256" key="3">
    <source>
        <dbReference type="ARBA" id="ARBA00022538"/>
    </source>
</evidence>
<protein>
    <submittedName>
        <fullName evidence="15">BTB domain-containing protein</fullName>
    </submittedName>
</protein>
<keyword evidence="6" id="KW-0851">Voltage-gated channel</keyword>
<evidence type="ECO:0000256" key="8">
    <source>
        <dbReference type="ARBA" id="ARBA00022989"/>
    </source>
</evidence>
<comment type="subcellular location">
    <subcellularLocation>
        <location evidence="1">Membrane</location>
        <topology evidence="1">Multi-pass membrane protein</topology>
    </subcellularLocation>
</comment>
<evidence type="ECO:0000313" key="15">
    <source>
        <dbReference type="WBParaSite" id="maker-uti_cns_0009834-snap-gene-0.3-mRNA-1"/>
    </source>
</evidence>
<dbReference type="GO" id="GO:0005251">
    <property type="term" value="F:delayed rectifier potassium channel activity"/>
    <property type="evidence" value="ECO:0007669"/>
    <property type="project" value="TreeGrafter"/>
</dbReference>
<evidence type="ECO:0000313" key="14">
    <source>
        <dbReference type="Proteomes" id="UP000095280"/>
    </source>
</evidence>